<organism evidence="2 3">
    <name type="scientific">Desulfosarcina widdelii</name>
    <dbReference type="NCBI Taxonomy" id="947919"/>
    <lineage>
        <taxon>Bacteria</taxon>
        <taxon>Pseudomonadati</taxon>
        <taxon>Thermodesulfobacteriota</taxon>
        <taxon>Desulfobacteria</taxon>
        <taxon>Desulfobacterales</taxon>
        <taxon>Desulfosarcinaceae</taxon>
        <taxon>Desulfosarcina</taxon>
    </lineage>
</organism>
<accession>A0A5K7Z6Q6</accession>
<dbReference type="InterPro" id="IPR002155">
    <property type="entry name" value="Thiolase"/>
</dbReference>
<dbReference type="Gene3D" id="3.40.47.10">
    <property type="match status" value="1"/>
</dbReference>
<feature type="domain" description="Thiolase C-terminal" evidence="1">
    <location>
        <begin position="278"/>
        <end position="402"/>
    </location>
</feature>
<protein>
    <submittedName>
        <fullName evidence="2">Thiolase</fullName>
    </submittedName>
</protein>
<dbReference type="PIRSF" id="PIRSF000429">
    <property type="entry name" value="Ac-CoA_Ac_transf"/>
    <property type="match status" value="1"/>
</dbReference>
<dbReference type="InterPro" id="IPR055140">
    <property type="entry name" value="Thiolase_C_2"/>
</dbReference>
<dbReference type="CDD" id="cd00829">
    <property type="entry name" value="SCP-x_thiolase"/>
    <property type="match status" value="1"/>
</dbReference>
<dbReference type="EMBL" id="AP021875">
    <property type="protein sequence ID" value="BBO75563.1"/>
    <property type="molecule type" value="Genomic_DNA"/>
</dbReference>
<dbReference type="AlphaFoldDB" id="A0A5K7Z6Q6"/>
<evidence type="ECO:0000313" key="2">
    <source>
        <dbReference type="EMBL" id="BBO75563.1"/>
    </source>
</evidence>
<dbReference type="PANTHER" id="PTHR42870">
    <property type="entry name" value="ACETYL-COA C-ACETYLTRANSFERASE"/>
    <property type="match status" value="1"/>
</dbReference>
<evidence type="ECO:0000313" key="3">
    <source>
        <dbReference type="Proteomes" id="UP000427769"/>
    </source>
</evidence>
<name>A0A5K7Z6Q6_9BACT</name>
<dbReference type="GO" id="GO:0003988">
    <property type="term" value="F:acetyl-CoA C-acyltransferase activity"/>
    <property type="evidence" value="ECO:0007669"/>
    <property type="project" value="UniProtKB-ARBA"/>
</dbReference>
<dbReference type="PANTHER" id="PTHR42870:SF1">
    <property type="entry name" value="NON-SPECIFIC LIPID-TRANSFER PROTEIN-LIKE 2"/>
    <property type="match status" value="1"/>
</dbReference>
<dbReference type="Pfam" id="PF22691">
    <property type="entry name" value="Thiolase_C_1"/>
    <property type="match status" value="1"/>
</dbReference>
<reference evidence="2 3" key="1">
    <citation type="submission" date="2019-11" db="EMBL/GenBank/DDBJ databases">
        <title>Comparative genomics of hydrocarbon-degrading Desulfosarcina strains.</title>
        <authorList>
            <person name="Watanabe M."/>
            <person name="Kojima H."/>
            <person name="Fukui M."/>
        </authorList>
    </citation>
    <scope>NUCLEOTIDE SEQUENCE [LARGE SCALE GENOMIC DNA]</scope>
    <source>
        <strain evidence="2 3">PP31</strain>
    </source>
</reference>
<keyword evidence="3" id="KW-1185">Reference proteome</keyword>
<dbReference type="SUPFAM" id="SSF53901">
    <property type="entry name" value="Thiolase-like"/>
    <property type="match status" value="1"/>
</dbReference>
<evidence type="ECO:0000259" key="1">
    <source>
        <dbReference type="Pfam" id="PF22691"/>
    </source>
</evidence>
<dbReference type="InterPro" id="IPR016039">
    <property type="entry name" value="Thiolase-like"/>
</dbReference>
<dbReference type="Proteomes" id="UP000427769">
    <property type="component" value="Chromosome"/>
</dbReference>
<proteinExistence type="predicted"/>
<sequence>MLEVKIYYMEAQVGKQHLAIIGIGEVPTGTYPDRSRWDIIYDASIQAVRDAGLHKNDIEAVVTVAPQAQPELYAEISFGKIPEELGLKGCRDVCTCNAGGASTSNCLRLAEQLIETGQAKAVLIPHVTVHSTIPLSDLINFFAKAGIDRQWEYPYGTTYNGVIAMMTRRYMYESGTTEEEMASVVVSLRKWATLDPNSIFYGKEAPTVEKVLSSSMVSSPLHKRECNVLADGGAALVVTSADTAKQMRCPAAVKLGESSRYFSAFTTTRSTEDVKAGFLNGTREALDQAGLTKEEIDIWNIYLAYPVGHPMFMETVGLCEPGQAGKMFMEGHTWPGGKLPWATIGDAIGRGHTGSGVSMATYVETARQLMGKAGERQVPGVSHIFQNTSGGSGMNFIATVWGRNN</sequence>
<gene>
    <name evidence="2" type="ORF">DSCW_29800</name>
</gene>
<dbReference type="KEGG" id="dwd:DSCW_29800"/>